<dbReference type="SMART" id="SM00220">
    <property type="entry name" value="S_TKc"/>
    <property type="match status" value="1"/>
</dbReference>
<dbReference type="PANTHER" id="PTHR22984:SF11">
    <property type="entry name" value="AURORA KINASE-RELATED"/>
    <property type="match status" value="1"/>
</dbReference>
<dbReference type="Pfam" id="PF00069">
    <property type="entry name" value="Pkinase"/>
    <property type="match status" value="1"/>
</dbReference>
<keyword evidence="4" id="KW-0808">Transferase</keyword>
<dbReference type="Gene3D" id="3.30.200.20">
    <property type="entry name" value="Phosphorylase Kinase, domain 1"/>
    <property type="match status" value="1"/>
</dbReference>
<dbReference type="GO" id="GO:0005524">
    <property type="term" value="F:ATP binding"/>
    <property type="evidence" value="ECO:0007669"/>
    <property type="project" value="UniProtKB-KW"/>
</dbReference>
<proteinExistence type="inferred from homology"/>
<dbReference type="InterPro" id="IPR008271">
    <property type="entry name" value="Ser/Thr_kinase_AS"/>
</dbReference>
<dbReference type="EMBL" id="JAFHDT010000002">
    <property type="protein sequence ID" value="KAI7813543.1"/>
    <property type="molecule type" value="Genomic_DNA"/>
</dbReference>
<keyword evidence="5" id="KW-0547">Nucleotide-binding</keyword>
<dbReference type="InterPro" id="IPR051138">
    <property type="entry name" value="PIM_Ser/Thr_kinase"/>
</dbReference>
<dbReference type="PROSITE" id="PS00108">
    <property type="entry name" value="PROTEIN_KINASE_ST"/>
    <property type="match status" value="1"/>
</dbReference>
<keyword evidence="6 12" id="KW-0418">Kinase</keyword>
<comment type="catalytic activity">
    <reaction evidence="9">
        <text>L-seryl-[protein] + ATP = O-phospho-L-seryl-[protein] + ADP + H(+)</text>
        <dbReference type="Rhea" id="RHEA:17989"/>
        <dbReference type="Rhea" id="RHEA-COMP:9863"/>
        <dbReference type="Rhea" id="RHEA-COMP:11604"/>
        <dbReference type="ChEBI" id="CHEBI:15378"/>
        <dbReference type="ChEBI" id="CHEBI:29999"/>
        <dbReference type="ChEBI" id="CHEBI:30616"/>
        <dbReference type="ChEBI" id="CHEBI:83421"/>
        <dbReference type="ChEBI" id="CHEBI:456216"/>
        <dbReference type="EC" id="2.7.11.1"/>
    </reaction>
</comment>
<dbReference type="GO" id="GO:0007346">
    <property type="term" value="P:regulation of mitotic cell cycle"/>
    <property type="evidence" value="ECO:0007669"/>
    <property type="project" value="TreeGrafter"/>
</dbReference>
<dbReference type="InterPro" id="IPR011009">
    <property type="entry name" value="Kinase-like_dom_sf"/>
</dbReference>
<dbReference type="SUPFAM" id="SSF56112">
    <property type="entry name" value="Protein kinase-like (PK-like)"/>
    <property type="match status" value="1"/>
</dbReference>
<evidence type="ECO:0000313" key="12">
    <source>
        <dbReference type="EMBL" id="KAI7813543.1"/>
    </source>
</evidence>
<dbReference type="Gene3D" id="1.10.510.10">
    <property type="entry name" value="Transferase(Phosphotransferase) domain 1"/>
    <property type="match status" value="1"/>
</dbReference>
<comment type="catalytic activity">
    <reaction evidence="8">
        <text>L-threonyl-[protein] + ATP = O-phospho-L-threonyl-[protein] + ADP + H(+)</text>
        <dbReference type="Rhea" id="RHEA:46608"/>
        <dbReference type="Rhea" id="RHEA-COMP:11060"/>
        <dbReference type="Rhea" id="RHEA-COMP:11605"/>
        <dbReference type="ChEBI" id="CHEBI:15378"/>
        <dbReference type="ChEBI" id="CHEBI:30013"/>
        <dbReference type="ChEBI" id="CHEBI:30616"/>
        <dbReference type="ChEBI" id="CHEBI:61977"/>
        <dbReference type="ChEBI" id="CHEBI:456216"/>
        <dbReference type="EC" id="2.7.11.1"/>
    </reaction>
</comment>
<keyword evidence="7" id="KW-0067">ATP-binding</keyword>
<protein>
    <recommendedName>
        <fullName evidence="2">non-specific serine/threonine protein kinase</fullName>
        <ecNumber evidence="2">2.7.11.1</ecNumber>
    </recommendedName>
</protein>
<keyword evidence="13" id="KW-1185">Reference proteome</keyword>
<dbReference type="PANTHER" id="PTHR22984">
    <property type="entry name" value="SERINE/THREONINE-PROTEIN KINASE PIM"/>
    <property type="match status" value="1"/>
</dbReference>
<dbReference type="EC" id="2.7.11.1" evidence="2"/>
<feature type="region of interest" description="Disordered" evidence="10">
    <location>
        <begin position="1"/>
        <end position="22"/>
    </location>
</feature>
<evidence type="ECO:0000256" key="9">
    <source>
        <dbReference type="ARBA" id="ARBA00048679"/>
    </source>
</evidence>
<evidence type="ECO:0000313" key="13">
    <source>
        <dbReference type="Proteomes" id="UP001059041"/>
    </source>
</evidence>
<sequence length="275" mass="31510">MNEYNIQKSRWHQEAVANPPQPEDFTSRLSFALASSVSADHSQRKAEIGSGGCQVAIKYVSKDLIDEQLEVEGQSLMPIEVALMICVNSDPACPNILPLIEWFETPTQYIMILERPDPCQDLNKFCYEQGNLDENQAKRVVVQLISALKHCESKGVLHRDVKPQNTLIHKDRLDIKLLYFGCGDLLKDSDYKMFAGTLDYFPPEWYRFRRYRAGPATVCSVGVTLYNILCGTLPFKTRNDIIRGRLRFTRDLSMEAHFLFRPLLGFKSNTNLLKR</sequence>
<accession>A0A9W7X4H8</accession>
<evidence type="ECO:0000256" key="7">
    <source>
        <dbReference type="ARBA" id="ARBA00022840"/>
    </source>
</evidence>
<keyword evidence="3" id="KW-0723">Serine/threonine-protein kinase</keyword>
<comment type="similarity">
    <text evidence="1">Belongs to the protein kinase superfamily. CAMK Ser/Thr protein kinase family. PIM subfamily.</text>
</comment>
<evidence type="ECO:0000259" key="11">
    <source>
        <dbReference type="PROSITE" id="PS50011"/>
    </source>
</evidence>
<dbReference type="Proteomes" id="UP001059041">
    <property type="component" value="Linkage Group LG2"/>
</dbReference>
<evidence type="ECO:0000256" key="4">
    <source>
        <dbReference type="ARBA" id="ARBA00022679"/>
    </source>
</evidence>
<gene>
    <name evidence="12" type="ORF">IRJ41_018622</name>
</gene>
<organism evidence="12 13">
    <name type="scientific">Triplophysa rosa</name>
    <name type="common">Cave loach</name>
    <dbReference type="NCBI Taxonomy" id="992332"/>
    <lineage>
        <taxon>Eukaryota</taxon>
        <taxon>Metazoa</taxon>
        <taxon>Chordata</taxon>
        <taxon>Craniata</taxon>
        <taxon>Vertebrata</taxon>
        <taxon>Euteleostomi</taxon>
        <taxon>Actinopterygii</taxon>
        <taxon>Neopterygii</taxon>
        <taxon>Teleostei</taxon>
        <taxon>Ostariophysi</taxon>
        <taxon>Cypriniformes</taxon>
        <taxon>Nemacheilidae</taxon>
        <taxon>Triplophysa</taxon>
    </lineage>
</organism>
<dbReference type="GO" id="GO:0004674">
    <property type="term" value="F:protein serine/threonine kinase activity"/>
    <property type="evidence" value="ECO:0007669"/>
    <property type="project" value="UniProtKB-KW"/>
</dbReference>
<evidence type="ECO:0000256" key="5">
    <source>
        <dbReference type="ARBA" id="ARBA00022741"/>
    </source>
</evidence>
<dbReference type="GO" id="GO:0005737">
    <property type="term" value="C:cytoplasm"/>
    <property type="evidence" value="ECO:0007669"/>
    <property type="project" value="TreeGrafter"/>
</dbReference>
<evidence type="ECO:0000256" key="1">
    <source>
        <dbReference type="ARBA" id="ARBA00005505"/>
    </source>
</evidence>
<evidence type="ECO:0000256" key="8">
    <source>
        <dbReference type="ARBA" id="ARBA00047899"/>
    </source>
</evidence>
<dbReference type="PROSITE" id="PS50011">
    <property type="entry name" value="PROTEIN_KINASE_DOM"/>
    <property type="match status" value="1"/>
</dbReference>
<dbReference type="InterPro" id="IPR000719">
    <property type="entry name" value="Prot_kinase_dom"/>
</dbReference>
<evidence type="ECO:0000256" key="2">
    <source>
        <dbReference type="ARBA" id="ARBA00012513"/>
    </source>
</evidence>
<feature type="domain" description="Protein kinase" evidence="11">
    <location>
        <begin position="23"/>
        <end position="275"/>
    </location>
</feature>
<reference evidence="12" key="1">
    <citation type="submission" date="2021-02" db="EMBL/GenBank/DDBJ databases">
        <title>Comparative genomics reveals that relaxation of natural selection precedes convergent phenotypic evolution of cavefish.</title>
        <authorList>
            <person name="Peng Z."/>
        </authorList>
    </citation>
    <scope>NUCLEOTIDE SEQUENCE</scope>
    <source>
        <tissue evidence="12">Muscle</tissue>
    </source>
</reference>
<evidence type="ECO:0000256" key="6">
    <source>
        <dbReference type="ARBA" id="ARBA00022777"/>
    </source>
</evidence>
<dbReference type="AlphaFoldDB" id="A0A9W7X4H8"/>
<dbReference type="GO" id="GO:0043066">
    <property type="term" value="P:negative regulation of apoptotic process"/>
    <property type="evidence" value="ECO:0007669"/>
    <property type="project" value="TreeGrafter"/>
</dbReference>
<comment type="caution">
    <text evidence="12">The sequence shown here is derived from an EMBL/GenBank/DDBJ whole genome shotgun (WGS) entry which is preliminary data.</text>
</comment>
<evidence type="ECO:0000256" key="3">
    <source>
        <dbReference type="ARBA" id="ARBA00022527"/>
    </source>
</evidence>
<name>A0A9W7X4H8_TRIRA</name>
<evidence type="ECO:0000256" key="10">
    <source>
        <dbReference type="SAM" id="MobiDB-lite"/>
    </source>
</evidence>